<name>A0A0N0E0C2_LEPPY</name>
<evidence type="ECO:0000313" key="3">
    <source>
        <dbReference type="Proteomes" id="UP000037923"/>
    </source>
</evidence>
<evidence type="ECO:0000313" key="2">
    <source>
        <dbReference type="EMBL" id="KPA86272.1"/>
    </source>
</evidence>
<sequence length="159" mass="16532">MAVCIPSVLANFVSDCADIACATELTANYFLSALVPPTSMSLPQVTFTEDLLGPDQRCGSVDLSSWLAAASTALASAASAPYAPEYAVGSAATSFSSSSATTTAAPKPTSTHVWRPIVLAVVCTVLLTFLATDSLLLVFVQRRRAALRAVCEESDHCPT</sequence>
<dbReference type="OMA" id="RANEAWS"/>
<accession>A0A0N0E0C2</accession>
<keyword evidence="1" id="KW-0812">Transmembrane</keyword>
<gene>
    <name evidence="2" type="ORF">ABB37_00500</name>
</gene>
<evidence type="ECO:0000256" key="1">
    <source>
        <dbReference type="SAM" id="Phobius"/>
    </source>
</evidence>
<reference evidence="2 3" key="1">
    <citation type="submission" date="2015-07" db="EMBL/GenBank/DDBJ databases">
        <title>High-quality genome of monoxenous trypanosomatid Leptomonas pyrrhocoris.</title>
        <authorList>
            <person name="Flegontov P."/>
            <person name="Butenko A."/>
            <person name="Firsov S."/>
            <person name="Vlcek C."/>
            <person name="Logacheva M.D."/>
            <person name="Field M."/>
            <person name="Filatov D."/>
            <person name="Flegontova O."/>
            <person name="Gerasimov E."/>
            <person name="Jackson A.P."/>
            <person name="Kelly S."/>
            <person name="Opperdoes F."/>
            <person name="O'Reilly A."/>
            <person name="Votypka J."/>
            <person name="Yurchenko V."/>
            <person name="Lukes J."/>
        </authorList>
    </citation>
    <scope>NUCLEOTIDE SEQUENCE [LARGE SCALE GENOMIC DNA]</scope>
    <source>
        <strain evidence="2">H10</strain>
    </source>
</reference>
<keyword evidence="1" id="KW-0472">Membrane</keyword>
<dbReference type="OrthoDB" id="257965at2759"/>
<feature type="transmembrane region" description="Helical" evidence="1">
    <location>
        <begin position="117"/>
        <end position="140"/>
    </location>
</feature>
<keyword evidence="1" id="KW-1133">Transmembrane helix</keyword>
<dbReference type="Proteomes" id="UP000037923">
    <property type="component" value="Unassembled WGS sequence"/>
</dbReference>
<dbReference type="VEuPathDB" id="TriTrypDB:LpyrH10_01_5000"/>
<organism evidence="2 3">
    <name type="scientific">Leptomonas pyrrhocoris</name>
    <name type="common">Firebug parasite</name>
    <dbReference type="NCBI Taxonomy" id="157538"/>
    <lineage>
        <taxon>Eukaryota</taxon>
        <taxon>Discoba</taxon>
        <taxon>Euglenozoa</taxon>
        <taxon>Kinetoplastea</taxon>
        <taxon>Metakinetoplastina</taxon>
        <taxon>Trypanosomatida</taxon>
        <taxon>Trypanosomatidae</taxon>
        <taxon>Leishmaniinae</taxon>
        <taxon>Leptomonas</taxon>
    </lineage>
</organism>
<protein>
    <submittedName>
        <fullName evidence="2">Uncharacterized protein</fullName>
    </submittedName>
</protein>
<dbReference type="GeneID" id="26900797"/>
<proteinExistence type="predicted"/>
<dbReference type="AlphaFoldDB" id="A0A0N0E0C2"/>
<dbReference type="RefSeq" id="XP_015664711.1">
    <property type="nucleotide sequence ID" value="XM_015796703.1"/>
</dbReference>
<keyword evidence="3" id="KW-1185">Reference proteome</keyword>
<dbReference type="EMBL" id="LGTL01000001">
    <property type="protein sequence ID" value="KPA86272.1"/>
    <property type="molecule type" value="Genomic_DNA"/>
</dbReference>
<comment type="caution">
    <text evidence="2">The sequence shown here is derived from an EMBL/GenBank/DDBJ whole genome shotgun (WGS) entry which is preliminary data.</text>
</comment>